<dbReference type="Pfam" id="PF08843">
    <property type="entry name" value="AbiEii"/>
    <property type="match status" value="1"/>
</dbReference>
<dbReference type="OrthoDB" id="9796281at2"/>
<evidence type="ECO:0000313" key="2">
    <source>
        <dbReference type="Proteomes" id="UP000007590"/>
    </source>
</evidence>
<dbReference type="AlphaFoldDB" id="H8KS81"/>
<organism evidence="1 2">
    <name type="scientific">Solitalea canadensis (strain ATCC 29591 / DSM 3403 / JCM 21819 / LMG 8368 / NBRC 15130 / NCIMB 12057 / USAM 9D)</name>
    <name type="common">Flexibacter canadensis</name>
    <dbReference type="NCBI Taxonomy" id="929556"/>
    <lineage>
        <taxon>Bacteria</taxon>
        <taxon>Pseudomonadati</taxon>
        <taxon>Bacteroidota</taxon>
        <taxon>Sphingobacteriia</taxon>
        <taxon>Sphingobacteriales</taxon>
        <taxon>Sphingobacteriaceae</taxon>
        <taxon>Solitalea</taxon>
    </lineage>
</organism>
<gene>
    <name evidence="1" type="ordered locus">Solca_2844</name>
</gene>
<dbReference type="STRING" id="929556.Solca_2844"/>
<dbReference type="Proteomes" id="UP000007590">
    <property type="component" value="Chromosome"/>
</dbReference>
<sequence length="210" mass="24525">MLHWNTVNELLKEYLMLLMNAEEFSSFRLVGGTSLSLQLGHRISIDIDLFTDATYGSIDFDAIDVFLKQQFKYVEGSLGMLPGMGRAYFIGDNKYNLIKLDVFYTDSFIQEALVIDNVRMATIDEIVAMKMDVVQRGGRKKDFWDLHELLDNYSIHRMLDLHKIRYPYSHDRLLILNNLKDFEQAESDFNPTCLRGKYWEIIKLDFAEAL</sequence>
<keyword evidence="2" id="KW-1185">Reference proteome</keyword>
<evidence type="ECO:0008006" key="3">
    <source>
        <dbReference type="Google" id="ProtNLM"/>
    </source>
</evidence>
<protein>
    <recommendedName>
        <fullName evidence="3">Nucleotidyl transferase AbiEii/AbiGii toxin family protein</fullName>
    </recommendedName>
</protein>
<dbReference type="EMBL" id="CP003349">
    <property type="protein sequence ID" value="AFD07869.1"/>
    <property type="molecule type" value="Genomic_DNA"/>
</dbReference>
<reference evidence="1" key="1">
    <citation type="submission" date="2012-02" db="EMBL/GenBank/DDBJ databases">
        <title>The complete genome of Solitalea canadensis DSM 3403.</title>
        <authorList>
            <consortium name="US DOE Joint Genome Institute (JGI-PGF)"/>
            <person name="Lucas S."/>
            <person name="Copeland A."/>
            <person name="Lapidus A."/>
            <person name="Glavina del Rio T."/>
            <person name="Dalin E."/>
            <person name="Tice H."/>
            <person name="Bruce D."/>
            <person name="Goodwin L."/>
            <person name="Pitluck S."/>
            <person name="Peters L."/>
            <person name="Ovchinnikova G."/>
            <person name="Lu M."/>
            <person name="Kyrpides N."/>
            <person name="Mavromatis K."/>
            <person name="Ivanova N."/>
            <person name="Brettin T."/>
            <person name="Detter J.C."/>
            <person name="Han C."/>
            <person name="Larimer F."/>
            <person name="Land M."/>
            <person name="Hauser L."/>
            <person name="Markowitz V."/>
            <person name="Cheng J.-F."/>
            <person name="Hugenholtz P."/>
            <person name="Woyke T."/>
            <person name="Wu D."/>
            <person name="Spring S."/>
            <person name="Schroeder M."/>
            <person name="Kopitz M."/>
            <person name="Brambilla E."/>
            <person name="Klenk H.-P."/>
            <person name="Eisen J.A."/>
        </authorList>
    </citation>
    <scope>NUCLEOTIDE SEQUENCE</scope>
    <source>
        <strain evidence="1">DSM 3403</strain>
    </source>
</reference>
<dbReference type="InterPro" id="IPR014942">
    <property type="entry name" value="AbiEii"/>
</dbReference>
<accession>H8KS81</accession>
<dbReference type="HOGENOM" id="CLU_106275_0_0_10"/>
<evidence type="ECO:0000313" key="1">
    <source>
        <dbReference type="EMBL" id="AFD07869.1"/>
    </source>
</evidence>
<dbReference type="eggNOG" id="COG2253">
    <property type="taxonomic scope" value="Bacteria"/>
</dbReference>
<dbReference type="RefSeq" id="WP_014681096.1">
    <property type="nucleotide sequence ID" value="NC_017770.1"/>
</dbReference>
<name>H8KS81_SOLCM</name>
<dbReference type="KEGG" id="scn:Solca_2844"/>
<proteinExistence type="predicted"/>